<feature type="domain" description="PPIase FKBP-type" evidence="7">
    <location>
        <begin position="106"/>
        <end position="191"/>
    </location>
</feature>
<evidence type="ECO:0000313" key="8">
    <source>
        <dbReference type="EMBL" id="RKQ71035.1"/>
    </source>
</evidence>
<evidence type="ECO:0000313" key="9">
    <source>
        <dbReference type="Proteomes" id="UP000282211"/>
    </source>
</evidence>
<reference evidence="8 9" key="1">
    <citation type="submission" date="2018-10" db="EMBL/GenBank/DDBJ databases">
        <title>Genomic Encyclopedia of Type Strains, Phase IV (KMG-IV): sequencing the most valuable type-strain genomes for metagenomic binning, comparative biology and taxonomic classification.</title>
        <authorList>
            <person name="Goeker M."/>
        </authorList>
    </citation>
    <scope>NUCLEOTIDE SEQUENCE [LARGE SCALE GENOMIC DNA]</scope>
    <source>
        <strain evidence="8 9">DSM 22008</strain>
    </source>
</reference>
<name>A0A420WJE3_9PROT</name>
<dbReference type="Proteomes" id="UP000282211">
    <property type="component" value="Unassembled WGS sequence"/>
</dbReference>
<evidence type="ECO:0000256" key="6">
    <source>
        <dbReference type="SAM" id="SignalP"/>
    </source>
</evidence>
<dbReference type="InterPro" id="IPR044609">
    <property type="entry name" value="FKBP2/11"/>
</dbReference>
<keyword evidence="9" id="KW-1185">Reference proteome</keyword>
<accession>A0A420WJE3</accession>
<dbReference type="OrthoDB" id="9812109at2"/>
<protein>
    <recommendedName>
        <fullName evidence="5">Peptidyl-prolyl cis-trans isomerase</fullName>
        <ecNumber evidence="5">5.2.1.8</ecNumber>
    </recommendedName>
</protein>
<dbReference type="FunCoup" id="A0A420WJE3">
    <property type="interactions" value="461"/>
</dbReference>
<evidence type="ECO:0000256" key="2">
    <source>
        <dbReference type="ARBA" id="ARBA00023110"/>
    </source>
</evidence>
<comment type="similarity">
    <text evidence="5">Belongs to the FKBP-type PPIase family.</text>
</comment>
<dbReference type="InParanoid" id="A0A420WJE3"/>
<evidence type="ECO:0000259" key="7">
    <source>
        <dbReference type="PROSITE" id="PS50059"/>
    </source>
</evidence>
<dbReference type="GO" id="GO:0003755">
    <property type="term" value="F:peptidyl-prolyl cis-trans isomerase activity"/>
    <property type="evidence" value="ECO:0007669"/>
    <property type="project" value="UniProtKB-UniRule"/>
</dbReference>
<organism evidence="8 9">
    <name type="scientific">Litorimonas taeanensis</name>
    <dbReference type="NCBI Taxonomy" id="568099"/>
    <lineage>
        <taxon>Bacteria</taxon>
        <taxon>Pseudomonadati</taxon>
        <taxon>Pseudomonadota</taxon>
        <taxon>Alphaproteobacteria</taxon>
        <taxon>Maricaulales</taxon>
        <taxon>Robiginitomaculaceae</taxon>
    </lineage>
</organism>
<evidence type="ECO:0000256" key="5">
    <source>
        <dbReference type="RuleBase" id="RU003915"/>
    </source>
</evidence>
<dbReference type="Gene3D" id="3.10.50.40">
    <property type="match status" value="1"/>
</dbReference>
<dbReference type="InterPro" id="IPR001179">
    <property type="entry name" value="PPIase_FKBP_dom"/>
</dbReference>
<keyword evidence="2 4" id="KW-0697">Rotamase</keyword>
<dbReference type="InterPro" id="IPR046357">
    <property type="entry name" value="PPIase_dom_sf"/>
</dbReference>
<sequence>MKFTKHFILPALTALTLTACNNAGQDDATNETAIDSSDLVYTCPADKILTTIEPYGDDADAPVMSADFKSYHVENGKRKDVMTTTTGLQYKVAQEGLKDGAQPVGNQVVTMHYHGYFPDGTKFDSSYDRSQTIQYPATGFIKGWIESLHDMKVCEARILYIPGDLAYGPSGRPGIPANATLLFKMQLIAVEPTLPVTN</sequence>
<dbReference type="PROSITE" id="PS51257">
    <property type="entry name" value="PROKAR_LIPOPROTEIN"/>
    <property type="match status" value="1"/>
</dbReference>
<keyword evidence="6" id="KW-0732">Signal</keyword>
<dbReference type="SUPFAM" id="SSF54534">
    <property type="entry name" value="FKBP-like"/>
    <property type="match status" value="1"/>
</dbReference>
<dbReference type="PROSITE" id="PS50059">
    <property type="entry name" value="FKBP_PPIASE"/>
    <property type="match status" value="1"/>
</dbReference>
<dbReference type="EC" id="5.2.1.8" evidence="5"/>
<keyword evidence="3 4" id="KW-0413">Isomerase</keyword>
<evidence type="ECO:0000256" key="4">
    <source>
        <dbReference type="PROSITE-ProRule" id="PRU00277"/>
    </source>
</evidence>
<dbReference type="EMBL" id="RBII01000001">
    <property type="protein sequence ID" value="RKQ71035.1"/>
    <property type="molecule type" value="Genomic_DNA"/>
</dbReference>
<dbReference type="PANTHER" id="PTHR45779">
    <property type="entry name" value="PEPTIDYLPROLYL ISOMERASE"/>
    <property type="match status" value="1"/>
</dbReference>
<dbReference type="PANTHER" id="PTHR45779:SF7">
    <property type="entry name" value="PEPTIDYLPROLYL ISOMERASE"/>
    <property type="match status" value="1"/>
</dbReference>
<evidence type="ECO:0000256" key="1">
    <source>
        <dbReference type="ARBA" id="ARBA00000971"/>
    </source>
</evidence>
<proteinExistence type="inferred from homology"/>
<evidence type="ECO:0000256" key="3">
    <source>
        <dbReference type="ARBA" id="ARBA00023235"/>
    </source>
</evidence>
<comment type="caution">
    <text evidence="8">The sequence shown here is derived from an EMBL/GenBank/DDBJ whole genome shotgun (WGS) entry which is preliminary data.</text>
</comment>
<dbReference type="AlphaFoldDB" id="A0A420WJE3"/>
<gene>
    <name evidence="8" type="ORF">DES40_0343</name>
</gene>
<dbReference type="RefSeq" id="WP_121098846.1">
    <property type="nucleotide sequence ID" value="NZ_RBII01000001.1"/>
</dbReference>
<comment type="catalytic activity">
    <reaction evidence="1 4 5">
        <text>[protein]-peptidylproline (omega=180) = [protein]-peptidylproline (omega=0)</text>
        <dbReference type="Rhea" id="RHEA:16237"/>
        <dbReference type="Rhea" id="RHEA-COMP:10747"/>
        <dbReference type="Rhea" id="RHEA-COMP:10748"/>
        <dbReference type="ChEBI" id="CHEBI:83833"/>
        <dbReference type="ChEBI" id="CHEBI:83834"/>
        <dbReference type="EC" id="5.2.1.8"/>
    </reaction>
</comment>
<feature type="chain" id="PRO_5019055116" description="Peptidyl-prolyl cis-trans isomerase" evidence="6">
    <location>
        <begin position="24"/>
        <end position="198"/>
    </location>
</feature>
<feature type="signal peptide" evidence="6">
    <location>
        <begin position="1"/>
        <end position="23"/>
    </location>
</feature>
<dbReference type="Pfam" id="PF00254">
    <property type="entry name" value="FKBP_C"/>
    <property type="match status" value="1"/>
</dbReference>